<feature type="domain" description="Nucleotidyl transferase" evidence="1">
    <location>
        <begin position="2"/>
        <end position="240"/>
    </location>
</feature>
<dbReference type="EMBL" id="QPHM01000001">
    <property type="protein sequence ID" value="RCU48007.1"/>
    <property type="molecule type" value="Genomic_DNA"/>
</dbReference>
<sequence>MKAVIPAAGRGTRLFPQTHTKPKPMVRVAGKPILGHILDGVVDSPIDEVVVVVGVMRDHVVEYVTAEYSDDLDVAFAEQETTEGLGHCIYQTREYVGDESMCILLGDMLFETDLGAFLDAHDALGDVDGSIGVKRVDEPSNYGIVTMDGDRIAGLVEKPADPPSNLAISGVYVVEDSAGLFDALGALIENDVRGAGDEYQLTDGLQRMLDAGATFGTFEVRDWYDCGRPETLLEANRVLLESAGSTDGGVADSSVLIPPVDVGEGALIEHSVVGPYVSIDDGARIEDSRVKDSIVGRGSQLRDVNLAGTLVGSGSEVTGTPSRLNVGDSSEIHL</sequence>
<dbReference type="InterPro" id="IPR005835">
    <property type="entry name" value="NTP_transferase_dom"/>
</dbReference>
<proteinExistence type="predicted"/>
<comment type="caution">
    <text evidence="2">The sequence shown here is derived from an EMBL/GenBank/DDBJ whole genome shotgun (WGS) entry which is preliminary data.</text>
</comment>
<dbReference type="SUPFAM" id="SSF53448">
    <property type="entry name" value="Nucleotide-diphospho-sugar transferases"/>
    <property type="match status" value="1"/>
</dbReference>
<reference evidence="2 3" key="1">
    <citation type="submission" date="2018-07" db="EMBL/GenBank/DDBJ databases">
        <title>Genome sequences of Haloplanus salinus JCM 18368T.</title>
        <authorList>
            <person name="Kim Y.B."/>
            <person name="Roh S.W."/>
        </authorList>
    </citation>
    <scope>NUCLEOTIDE SEQUENCE [LARGE SCALE GENOMIC DNA]</scope>
    <source>
        <strain evidence="2 3">JCM 18368</strain>
    </source>
</reference>
<gene>
    <name evidence="2" type="ORF">DU504_12270</name>
</gene>
<evidence type="ECO:0000313" key="2">
    <source>
        <dbReference type="EMBL" id="RCU48007.1"/>
    </source>
</evidence>
<dbReference type="RefSeq" id="WP_114449583.1">
    <property type="nucleotide sequence ID" value="NZ_QPHM01000001.1"/>
</dbReference>
<protein>
    <submittedName>
        <fullName evidence="2">dTDP-glucose pyrophosphorylase</fullName>
    </submittedName>
</protein>
<keyword evidence="3" id="KW-1185">Reference proteome</keyword>
<dbReference type="AlphaFoldDB" id="A0A368NBQ2"/>
<dbReference type="PANTHER" id="PTHR42883">
    <property type="entry name" value="GLUCOSE-1-PHOSPHATE THYMIDYLTRANSFERASE"/>
    <property type="match status" value="1"/>
</dbReference>
<accession>A0A368NBQ2</accession>
<dbReference type="PANTHER" id="PTHR42883:SF2">
    <property type="entry name" value="THYMIDYLYLTRANSFERASE"/>
    <property type="match status" value="1"/>
</dbReference>
<evidence type="ECO:0000259" key="1">
    <source>
        <dbReference type="Pfam" id="PF00483"/>
    </source>
</evidence>
<dbReference type="OrthoDB" id="15372at2157"/>
<dbReference type="Proteomes" id="UP000252189">
    <property type="component" value="Unassembled WGS sequence"/>
</dbReference>
<name>A0A368NBQ2_9EURY</name>
<dbReference type="Pfam" id="PF00483">
    <property type="entry name" value="NTP_transferase"/>
    <property type="match status" value="1"/>
</dbReference>
<dbReference type="Gene3D" id="3.90.550.10">
    <property type="entry name" value="Spore Coat Polysaccharide Biosynthesis Protein SpsA, Chain A"/>
    <property type="match status" value="1"/>
</dbReference>
<evidence type="ECO:0000313" key="3">
    <source>
        <dbReference type="Proteomes" id="UP000252189"/>
    </source>
</evidence>
<organism evidence="2 3">
    <name type="scientific">Haloplanus salinus</name>
    <dbReference type="NCBI Taxonomy" id="1126245"/>
    <lineage>
        <taxon>Archaea</taxon>
        <taxon>Methanobacteriati</taxon>
        <taxon>Methanobacteriota</taxon>
        <taxon>Stenosarchaea group</taxon>
        <taxon>Halobacteria</taxon>
        <taxon>Halobacteriales</taxon>
        <taxon>Haloferacaceae</taxon>
        <taxon>Haloplanus</taxon>
    </lineage>
</organism>
<dbReference type="InterPro" id="IPR029044">
    <property type="entry name" value="Nucleotide-diphossugar_trans"/>
</dbReference>